<dbReference type="InterPro" id="IPR025419">
    <property type="entry name" value="DUF4142"/>
</dbReference>
<evidence type="ECO:0000313" key="4">
    <source>
        <dbReference type="EMBL" id="QDU95238.1"/>
    </source>
</evidence>
<keyword evidence="2" id="KW-0732">Signal</keyword>
<keyword evidence="5" id="KW-1185">Reference proteome</keyword>
<feature type="chain" id="PRO_5021710296" description="DUF4142 domain-containing protein" evidence="2">
    <location>
        <begin position="23"/>
        <end position="324"/>
    </location>
</feature>
<dbReference type="PANTHER" id="PTHR38593">
    <property type="entry name" value="BLR2558 PROTEIN"/>
    <property type="match status" value="1"/>
</dbReference>
<dbReference type="Pfam" id="PF13628">
    <property type="entry name" value="DUF4142"/>
    <property type="match status" value="1"/>
</dbReference>
<dbReference type="AlphaFoldDB" id="A0A518DTT9"/>
<dbReference type="PANTHER" id="PTHR38593:SF1">
    <property type="entry name" value="BLR2558 PROTEIN"/>
    <property type="match status" value="1"/>
</dbReference>
<gene>
    <name evidence="4" type="ORF">Pla8534_30530</name>
</gene>
<dbReference type="RefSeq" id="WP_197443305.1">
    <property type="nucleotide sequence ID" value="NZ_CP036433.1"/>
</dbReference>
<dbReference type="KEGG" id="lcre:Pla8534_30530"/>
<evidence type="ECO:0000259" key="3">
    <source>
        <dbReference type="Pfam" id="PF13628"/>
    </source>
</evidence>
<feature type="signal peptide" evidence="2">
    <location>
        <begin position="1"/>
        <end position="22"/>
    </location>
</feature>
<feature type="domain" description="DUF4142" evidence="3">
    <location>
        <begin position="64"/>
        <end position="112"/>
    </location>
</feature>
<feature type="region of interest" description="Disordered" evidence="1">
    <location>
        <begin position="20"/>
        <end position="56"/>
    </location>
</feature>
<name>A0A518DTT9_9BACT</name>
<organism evidence="4 5">
    <name type="scientific">Lignipirellula cremea</name>
    <dbReference type="NCBI Taxonomy" id="2528010"/>
    <lineage>
        <taxon>Bacteria</taxon>
        <taxon>Pseudomonadati</taxon>
        <taxon>Planctomycetota</taxon>
        <taxon>Planctomycetia</taxon>
        <taxon>Pirellulales</taxon>
        <taxon>Pirellulaceae</taxon>
        <taxon>Lignipirellula</taxon>
    </lineage>
</organism>
<feature type="region of interest" description="Disordered" evidence="1">
    <location>
        <begin position="117"/>
        <end position="198"/>
    </location>
</feature>
<proteinExistence type="predicted"/>
<evidence type="ECO:0000256" key="2">
    <source>
        <dbReference type="SAM" id="SignalP"/>
    </source>
</evidence>
<sequence length="324" mass="35515" precursor="true">MKVQILAAVATMLLVTPGFVHADDAPQSNPRTRDAVRPAGATDRAGDRAGDRASDRSDQLEQFLVAHLRQMNQQEIDLSQRAAKTTTNAEVRAFAEEIAREHETLNKQLSAWQGVEPTIGQHGDRTGAHPAATDQPRVTDGADRVRTADQPRLTDSADRPRATEGAVRPRTTEGAVRPRSGDTADRTGAANRGDRMHAHQGNNFARYASIMTQASRNHQQMTLEMFEGYKGQDYDMAFLGHCMGSHMWMVSELKALNGVGSPEFQQVVQRSEEVASKHLQQAKNLTRKFEDDRRNGSNVNQQGGTDAPRSTGAIAPSRTPGTDR</sequence>
<reference evidence="4 5" key="1">
    <citation type="submission" date="2019-02" db="EMBL/GenBank/DDBJ databases">
        <title>Deep-cultivation of Planctomycetes and their phenomic and genomic characterization uncovers novel biology.</title>
        <authorList>
            <person name="Wiegand S."/>
            <person name="Jogler M."/>
            <person name="Boedeker C."/>
            <person name="Pinto D."/>
            <person name="Vollmers J."/>
            <person name="Rivas-Marin E."/>
            <person name="Kohn T."/>
            <person name="Peeters S.H."/>
            <person name="Heuer A."/>
            <person name="Rast P."/>
            <person name="Oberbeckmann S."/>
            <person name="Bunk B."/>
            <person name="Jeske O."/>
            <person name="Meyerdierks A."/>
            <person name="Storesund J.E."/>
            <person name="Kallscheuer N."/>
            <person name="Luecker S."/>
            <person name="Lage O.M."/>
            <person name="Pohl T."/>
            <person name="Merkel B.J."/>
            <person name="Hornburger P."/>
            <person name="Mueller R.-W."/>
            <person name="Bruemmer F."/>
            <person name="Labrenz M."/>
            <person name="Spormann A.M."/>
            <person name="Op den Camp H."/>
            <person name="Overmann J."/>
            <person name="Amann R."/>
            <person name="Jetten M.S.M."/>
            <person name="Mascher T."/>
            <person name="Medema M.H."/>
            <person name="Devos D.P."/>
            <person name="Kaster A.-K."/>
            <person name="Ovreas L."/>
            <person name="Rohde M."/>
            <person name="Galperin M.Y."/>
            <person name="Jogler C."/>
        </authorList>
    </citation>
    <scope>NUCLEOTIDE SEQUENCE [LARGE SCALE GENOMIC DNA]</scope>
    <source>
        <strain evidence="4 5">Pla85_3_4</strain>
    </source>
</reference>
<feature type="compositionally biased region" description="Basic and acidic residues" evidence="1">
    <location>
        <begin position="140"/>
        <end position="149"/>
    </location>
</feature>
<dbReference type="Proteomes" id="UP000317648">
    <property type="component" value="Chromosome"/>
</dbReference>
<dbReference type="EMBL" id="CP036433">
    <property type="protein sequence ID" value="QDU95238.1"/>
    <property type="molecule type" value="Genomic_DNA"/>
</dbReference>
<accession>A0A518DTT9</accession>
<evidence type="ECO:0000313" key="5">
    <source>
        <dbReference type="Proteomes" id="UP000317648"/>
    </source>
</evidence>
<feature type="region of interest" description="Disordered" evidence="1">
    <location>
        <begin position="284"/>
        <end position="324"/>
    </location>
</feature>
<protein>
    <recommendedName>
        <fullName evidence="3">DUF4142 domain-containing protein</fullName>
    </recommendedName>
</protein>
<feature type="compositionally biased region" description="Basic and acidic residues" evidence="1">
    <location>
        <begin position="44"/>
        <end position="56"/>
    </location>
</feature>
<evidence type="ECO:0000256" key="1">
    <source>
        <dbReference type="SAM" id="MobiDB-lite"/>
    </source>
</evidence>